<dbReference type="EMBL" id="QXGE01000224">
    <property type="protein sequence ID" value="KAE9319539.1"/>
    <property type="molecule type" value="Genomic_DNA"/>
</dbReference>
<evidence type="ECO:0000313" key="13">
    <source>
        <dbReference type="Proteomes" id="UP000460718"/>
    </source>
</evidence>
<dbReference type="EMBL" id="QXFZ01000253">
    <property type="protein sequence ID" value="KAE9124562.1"/>
    <property type="molecule type" value="Genomic_DNA"/>
</dbReference>
<dbReference type="EMBL" id="QXGC01000204">
    <property type="protein sequence ID" value="KAE9244953.1"/>
    <property type="molecule type" value="Genomic_DNA"/>
</dbReference>
<dbReference type="EMBL" id="QXGA01000225">
    <property type="protein sequence ID" value="KAE9149703.1"/>
    <property type="molecule type" value="Genomic_DNA"/>
</dbReference>
<dbReference type="Proteomes" id="UP000440732">
    <property type="component" value="Unassembled WGS sequence"/>
</dbReference>
<evidence type="ECO:0000313" key="7">
    <source>
        <dbReference type="EMBL" id="KAE9244953.1"/>
    </source>
</evidence>
<evidence type="ECO:0000313" key="11">
    <source>
        <dbReference type="Proteomes" id="UP000440732"/>
    </source>
</evidence>
<dbReference type="Pfam" id="PF07727">
    <property type="entry name" value="RVT_2"/>
    <property type="match status" value="1"/>
</dbReference>
<evidence type="ECO:0000259" key="1">
    <source>
        <dbReference type="Pfam" id="PF07727"/>
    </source>
</evidence>
<evidence type="ECO:0000313" key="6">
    <source>
        <dbReference type="EMBL" id="KAE9149703.1"/>
    </source>
</evidence>
<dbReference type="EMBL" id="QXFX01000220">
    <property type="protein sequence ID" value="KAE9125082.1"/>
    <property type="molecule type" value="Genomic_DNA"/>
</dbReference>
<evidence type="ECO:0000313" key="8">
    <source>
        <dbReference type="EMBL" id="KAE9319539.1"/>
    </source>
</evidence>
<dbReference type="Proteomes" id="UP000488956">
    <property type="component" value="Unassembled WGS sequence"/>
</dbReference>
<dbReference type="AlphaFoldDB" id="A0A6A3FC39"/>
<dbReference type="Proteomes" id="UP000441208">
    <property type="component" value="Unassembled WGS sequence"/>
</dbReference>
<proteinExistence type="predicted"/>
<sequence length="145" mass="16451">MRSKIKDMWLAAMAKELLTFEDNGVWRVVRKPKGAHALHTKWVYKSKMDAEGAIERLKARLVACGDEQEFGVDYSVTVSAVIEMSRVKLIFVLARKWLVPAKHGDVPNTYANADKEAELDIFLRLPHGMVILEDVRKRLGVTNDS</sequence>
<gene>
    <name evidence="8" type="ORF">PF001_g5844</name>
    <name evidence="7" type="ORF">PF004_g5456</name>
    <name evidence="6" type="ORF">PF006_g5839</name>
    <name evidence="4" type="ORF">PF007_g6668</name>
    <name evidence="2" type="ORF">PF009_g7140</name>
    <name evidence="5" type="ORF">PF010_g5766</name>
    <name evidence="3" type="ORF">PF011_g20804</name>
</gene>
<organism evidence="2 9">
    <name type="scientific">Phytophthora fragariae</name>
    <dbReference type="NCBI Taxonomy" id="53985"/>
    <lineage>
        <taxon>Eukaryota</taxon>
        <taxon>Sar</taxon>
        <taxon>Stramenopiles</taxon>
        <taxon>Oomycota</taxon>
        <taxon>Peronosporomycetes</taxon>
        <taxon>Peronosporales</taxon>
        <taxon>Peronosporaceae</taxon>
        <taxon>Phytophthora</taxon>
    </lineage>
</organism>
<dbReference type="EMBL" id="QXFW01001904">
    <property type="protein sequence ID" value="KAE8984374.1"/>
    <property type="molecule type" value="Genomic_DNA"/>
</dbReference>
<dbReference type="Proteomes" id="UP000429523">
    <property type="component" value="Unassembled WGS sequence"/>
</dbReference>
<comment type="caution">
    <text evidence="2">The sequence shown here is derived from an EMBL/GenBank/DDBJ whole genome shotgun (WGS) entry which is preliminary data.</text>
</comment>
<feature type="domain" description="Reverse transcriptase Ty1/copia-type" evidence="1">
    <location>
        <begin position="23"/>
        <end position="133"/>
    </location>
</feature>
<evidence type="ECO:0000313" key="15">
    <source>
        <dbReference type="Proteomes" id="UP000488956"/>
    </source>
</evidence>
<evidence type="ECO:0000313" key="2">
    <source>
        <dbReference type="EMBL" id="KAE8943119.1"/>
    </source>
</evidence>
<evidence type="ECO:0000313" key="12">
    <source>
        <dbReference type="Proteomes" id="UP000441208"/>
    </source>
</evidence>
<evidence type="ECO:0000313" key="9">
    <source>
        <dbReference type="Proteomes" id="UP000429523"/>
    </source>
</evidence>
<dbReference type="Proteomes" id="UP000437068">
    <property type="component" value="Unassembled WGS sequence"/>
</dbReference>
<reference evidence="9 10" key="1">
    <citation type="submission" date="2018-08" db="EMBL/GenBank/DDBJ databases">
        <title>Genomic investigation of the strawberry pathogen Phytophthora fragariae indicates pathogenicity is determined by transcriptional variation in three key races.</title>
        <authorList>
            <person name="Adams T.M."/>
            <person name="Armitage A.D."/>
            <person name="Sobczyk M.K."/>
            <person name="Bates H.J."/>
            <person name="Dunwell J.M."/>
            <person name="Nellist C.F."/>
            <person name="Harrison R.J."/>
        </authorList>
    </citation>
    <scope>NUCLEOTIDE SEQUENCE [LARGE SCALE GENOMIC DNA]</scope>
    <source>
        <strain evidence="8 10">A4</strain>
        <strain evidence="7 14">BC-23</strain>
        <strain evidence="6 11">NOV-5</strain>
        <strain evidence="4 12">NOV-71</strain>
        <strain evidence="2 9">NOV-9</strain>
        <strain evidence="5 15">ONT-3</strain>
        <strain evidence="3 13">SCRP245</strain>
    </source>
</reference>
<evidence type="ECO:0000313" key="5">
    <source>
        <dbReference type="EMBL" id="KAE9125082.1"/>
    </source>
</evidence>
<evidence type="ECO:0000313" key="3">
    <source>
        <dbReference type="EMBL" id="KAE8984374.1"/>
    </source>
</evidence>
<dbReference type="Proteomes" id="UP000476176">
    <property type="component" value="Unassembled WGS sequence"/>
</dbReference>
<evidence type="ECO:0000313" key="10">
    <source>
        <dbReference type="Proteomes" id="UP000437068"/>
    </source>
</evidence>
<evidence type="ECO:0000313" key="4">
    <source>
        <dbReference type="EMBL" id="KAE9124562.1"/>
    </source>
</evidence>
<accession>A0A6A3FC39</accession>
<protein>
    <recommendedName>
        <fullName evidence="1">Reverse transcriptase Ty1/copia-type domain-containing protein</fullName>
    </recommendedName>
</protein>
<dbReference type="Proteomes" id="UP000460718">
    <property type="component" value="Unassembled WGS sequence"/>
</dbReference>
<dbReference type="EMBL" id="QXGF01000270">
    <property type="protein sequence ID" value="KAE8943119.1"/>
    <property type="molecule type" value="Genomic_DNA"/>
</dbReference>
<dbReference type="InterPro" id="IPR013103">
    <property type="entry name" value="RVT_2"/>
</dbReference>
<evidence type="ECO:0000313" key="14">
    <source>
        <dbReference type="Proteomes" id="UP000476176"/>
    </source>
</evidence>
<name>A0A6A3FC39_9STRA</name>